<dbReference type="AlphaFoldDB" id="A0A084W1F6"/>
<name>A0A084W1F6_ANOSI</name>
<sequence length="95" mass="10233">MITRIALAECCMLDLCPGADLIPVRSPKRSTLQSPSIDLLAKRWASRHRELLAASVGVIEMSNDCLFVEESKNLKHSPKPPKHGGIGLLAAGTEA</sequence>
<protein>
    <submittedName>
        <fullName evidence="2 3">Uncharacterized protein</fullName>
    </submittedName>
</protein>
<keyword evidence="4" id="KW-1185">Reference proteome</keyword>
<evidence type="ECO:0000256" key="1">
    <source>
        <dbReference type="SAM" id="MobiDB-lite"/>
    </source>
</evidence>
<reference evidence="2 4" key="1">
    <citation type="journal article" date="2014" name="BMC Genomics">
        <title>Genome sequence of Anopheles sinensis provides insight into genetics basis of mosquito competence for malaria parasites.</title>
        <authorList>
            <person name="Zhou D."/>
            <person name="Zhang D."/>
            <person name="Ding G."/>
            <person name="Shi L."/>
            <person name="Hou Q."/>
            <person name="Ye Y."/>
            <person name="Xu Y."/>
            <person name="Zhou H."/>
            <person name="Xiong C."/>
            <person name="Li S."/>
            <person name="Yu J."/>
            <person name="Hong S."/>
            <person name="Yu X."/>
            <person name="Zou P."/>
            <person name="Chen C."/>
            <person name="Chang X."/>
            <person name="Wang W."/>
            <person name="Lv Y."/>
            <person name="Sun Y."/>
            <person name="Ma L."/>
            <person name="Shen B."/>
            <person name="Zhu C."/>
        </authorList>
    </citation>
    <scope>NUCLEOTIDE SEQUENCE [LARGE SCALE GENOMIC DNA]</scope>
</reference>
<accession>A0A084W1F6</accession>
<evidence type="ECO:0000313" key="4">
    <source>
        <dbReference type="Proteomes" id="UP000030765"/>
    </source>
</evidence>
<evidence type="ECO:0000313" key="2">
    <source>
        <dbReference type="EMBL" id="KFB44050.1"/>
    </source>
</evidence>
<dbReference type="Proteomes" id="UP000030765">
    <property type="component" value="Unassembled WGS sequence"/>
</dbReference>
<dbReference type="VEuPathDB" id="VectorBase:ASIC011881"/>
<feature type="region of interest" description="Disordered" evidence="1">
    <location>
        <begin position="73"/>
        <end position="95"/>
    </location>
</feature>
<dbReference type="EMBL" id="ATLV01019333">
    <property type="status" value="NOT_ANNOTATED_CDS"/>
    <property type="molecule type" value="Genomic_DNA"/>
</dbReference>
<organism evidence="2">
    <name type="scientific">Anopheles sinensis</name>
    <name type="common">Mosquito</name>
    <dbReference type="NCBI Taxonomy" id="74873"/>
    <lineage>
        <taxon>Eukaryota</taxon>
        <taxon>Metazoa</taxon>
        <taxon>Ecdysozoa</taxon>
        <taxon>Arthropoda</taxon>
        <taxon>Hexapoda</taxon>
        <taxon>Insecta</taxon>
        <taxon>Pterygota</taxon>
        <taxon>Neoptera</taxon>
        <taxon>Endopterygota</taxon>
        <taxon>Diptera</taxon>
        <taxon>Nematocera</taxon>
        <taxon>Culicoidea</taxon>
        <taxon>Culicidae</taxon>
        <taxon>Anophelinae</taxon>
        <taxon>Anopheles</taxon>
    </lineage>
</organism>
<proteinExistence type="predicted"/>
<dbReference type="EnsemblMetazoa" id="ASIC011881-RA">
    <property type="protein sequence ID" value="ASIC011881-PA"/>
    <property type="gene ID" value="ASIC011881"/>
</dbReference>
<evidence type="ECO:0000313" key="3">
    <source>
        <dbReference type="EnsemblMetazoa" id="ASIC011881-PA"/>
    </source>
</evidence>
<reference evidence="3" key="2">
    <citation type="submission" date="2020-05" db="UniProtKB">
        <authorList>
            <consortium name="EnsemblMetazoa"/>
        </authorList>
    </citation>
    <scope>IDENTIFICATION</scope>
</reference>
<gene>
    <name evidence="2" type="ORF">ZHAS_00011881</name>
</gene>
<dbReference type="EMBL" id="KE525267">
    <property type="protein sequence ID" value="KFB44050.1"/>
    <property type="molecule type" value="Genomic_DNA"/>
</dbReference>